<keyword evidence="3" id="KW-0812">Transmembrane</keyword>
<dbReference type="EMBL" id="MZGS01000019">
    <property type="protein sequence ID" value="PWB87604.1"/>
    <property type="molecule type" value="Genomic_DNA"/>
</dbReference>
<dbReference type="InterPro" id="IPR019756">
    <property type="entry name" value="Pept_S26A_signal_pept_1_Ser-AS"/>
</dbReference>
<dbReference type="AlphaFoldDB" id="A0A315XP06"/>
<dbReference type="Proteomes" id="UP000251717">
    <property type="component" value="Unassembled WGS sequence"/>
</dbReference>
<dbReference type="InterPro" id="IPR039418">
    <property type="entry name" value="LexA-like"/>
</dbReference>
<keyword evidence="6" id="KW-1185">Reference proteome</keyword>
<dbReference type="InterPro" id="IPR015927">
    <property type="entry name" value="Peptidase_S24_S26A/B/C"/>
</dbReference>
<evidence type="ECO:0000259" key="4">
    <source>
        <dbReference type="Pfam" id="PF00717"/>
    </source>
</evidence>
<keyword evidence="3" id="KW-0472">Membrane</keyword>
<sequence length="201" mass="22261">MAKKTILAFIIIIFIGFSALFMINSHDTVDVYLDGENVSVETKDFGNGNLDLLNQEICDYVVNVMDDTTTNITGVHNGIENICLKYGLDDPTVNIDSSIGPDQIPVIVYVDGTSMVPTLQDGQTVLFNKTHDIHVGDIVVAESDEYGGIIKRVDEIDGNRVHLISDNKEVTYEYIDGYLYETKGITTWVDISDINGVVIDY</sequence>
<keyword evidence="2 5" id="KW-0378">Hydrolase</keyword>
<evidence type="ECO:0000313" key="6">
    <source>
        <dbReference type="Proteomes" id="UP000251717"/>
    </source>
</evidence>
<dbReference type="GO" id="GO:0006508">
    <property type="term" value="P:proteolysis"/>
    <property type="evidence" value="ECO:0007669"/>
    <property type="project" value="UniProtKB-KW"/>
</dbReference>
<feature type="domain" description="Peptidase S24/S26A/S26B/S26C" evidence="4">
    <location>
        <begin position="106"/>
        <end position="176"/>
    </location>
</feature>
<dbReference type="Pfam" id="PF00717">
    <property type="entry name" value="Peptidase_S24"/>
    <property type="match status" value="1"/>
</dbReference>
<name>A0A315XP06_9EURY</name>
<dbReference type="SUPFAM" id="SSF51306">
    <property type="entry name" value="LexA/Signal peptidase"/>
    <property type="match status" value="1"/>
</dbReference>
<evidence type="ECO:0000256" key="2">
    <source>
        <dbReference type="ARBA" id="ARBA00022801"/>
    </source>
</evidence>
<evidence type="ECO:0000256" key="1">
    <source>
        <dbReference type="ARBA" id="ARBA00022670"/>
    </source>
</evidence>
<organism evidence="5 6">
    <name type="scientific">Methanobrevibacter thaueri</name>
    <dbReference type="NCBI Taxonomy" id="190975"/>
    <lineage>
        <taxon>Archaea</taxon>
        <taxon>Methanobacteriati</taxon>
        <taxon>Methanobacteriota</taxon>
        <taxon>Methanomada group</taxon>
        <taxon>Methanobacteria</taxon>
        <taxon>Methanobacteriales</taxon>
        <taxon>Methanobacteriaceae</taxon>
        <taxon>Methanobrevibacter</taxon>
    </lineage>
</organism>
<dbReference type="GO" id="GO:0016020">
    <property type="term" value="C:membrane"/>
    <property type="evidence" value="ECO:0007669"/>
    <property type="project" value="InterPro"/>
</dbReference>
<keyword evidence="3" id="KW-1133">Transmembrane helix</keyword>
<dbReference type="GO" id="GO:0004252">
    <property type="term" value="F:serine-type endopeptidase activity"/>
    <property type="evidence" value="ECO:0007669"/>
    <property type="project" value="UniProtKB-EC"/>
</dbReference>
<evidence type="ECO:0000313" key="5">
    <source>
        <dbReference type="EMBL" id="PWB87604.1"/>
    </source>
</evidence>
<gene>
    <name evidence="5" type="primary">lexA</name>
    <name evidence="5" type="ORF">MBBTH_08730</name>
</gene>
<dbReference type="Gene3D" id="2.10.109.10">
    <property type="entry name" value="Umud Fragment, subunit A"/>
    <property type="match status" value="1"/>
</dbReference>
<dbReference type="InterPro" id="IPR036286">
    <property type="entry name" value="LexA/Signal_pep-like_sf"/>
</dbReference>
<accession>A0A315XP06</accession>
<dbReference type="CDD" id="cd06529">
    <property type="entry name" value="S24_LexA-like"/>
    <property type="match status" value="1"/>
</dbReference>
<keyword evidence="1" id="KW-0645">Protease</keyword>
<dbReference type="EC" id="3.4.21.88" evidence="5"/>
<protein>
    <submittedName>
        <fullName evidence="5">LexA repressor</fullName>
        <ecNumber evidence="5">3.4.21.88</ecNumber>
    </submittedName>
</protein>
<dbReference type="RefSeq" id="WP_116591839.1">
    <property type="nucleotide sequence ID" value="NZ_MZGS01000019.1"/>
</dbReference>
<feature type="transmembrane region" description="Helical" evidence="3">
    <location>
        <begin position="6"/>
        <end position="23"/>
    </location>
</feature>
<comment type="caution">
    <text evidence="5">The sequence shown here is derived from an EMBL/GenBank/DDBJ whole genome shotgun (WGS) entry which is preliminary data.</text>
</comment>
<dbReference type="OrthoDB" id="74319at2157"/>
<dbReference type="PROSITE" id="PS00501">
    <property type="entry name" value="SPASE_I_1"/>
    <property type="match status" value="1"/>
</dbReference>
<evidence type="ECO:0000256" key="3">
    <source>
        <dbReference type="SAM" id="Phobius"/>
    </source>
</evidence>
<proteinExistence type="predicted"/>
<reference evidence="5 6" key="1">
    <citation type="submission" date="2017-03" db="EMBL/GenBank/DDBJ databases">
        <title>Genome sequence of Methanobrevibacter thaueri.</title>
        <authorList>
            <person name="Poehlein A."/>
            <person name="Seedorf H."/>
            <person name="Daniel R."/>
        </authorList>
    </citation>
    <scope>NUCLEOTIDE SEQUENCE [LARGE SCALE GENOMIC DNA]</scope>
    <source>
        <strain evidence="5 6">DSM 11995</strain>
    </source>
</reference>